<dbReference type="GO" id="GO:0003677">
    <property type="term" value="F:DNA binding"/>
    <property type="evidence" value="ECO:0007669"/>
    <property type="project" value="UniProtKB-KW"/>
</dbReference>
<dbReference type="PANTHER" id="PTHR46910">
    <property type="entry name" value="TRANSCRIPTION FACTOR PDR1"/>
    <property type="match status" value="1"/>
</dbReference>
<dbReference type="CDD" id="cd12148">
    <property type="entry name" value="fungal_TF_MHR"/>
    <property type="match status" value="1"/>
</dbReference>
<keyword evidence="5" id="KW-0539">Nucleus</keyword>
<feature type="region of interest" description="Disordered" evidence="6">
    <location>
        <begin position="611"/>
        <end position="639"/>
    </location>
</feature>
<evidence type="ECO:0000259" key="7">
    <source>
        <dbReference type="SMART" id="SM00906"/>
    </source>
</evidence>
<evidence type="ECO:0000256" key="1">
    <source>
        <dbReference type="ARBA" id="ARBA00004123"/>
    </source>
</evidence>
<dbReference type="Proteomes" id="UP000799750">
    <property type="component" value="Unassembled WGS sequence"/>
</dbReference>
<feature type="domain" description="Xylanolytic transcriptional activator regulatory" evidence="7">
    <location>
        <begin position="317"/>
        <end position="391"/>
    </location>
</feature>
<dbReference type="EMBL" id="MU004196">
    <property type="protein sequence ID" value="KAF2490672.1"/>
    <property type="molecule type" value="Genomic_DNA"/>
</dbReference>
<dbReference type="InterPro" id="IPR007219">
    <property type="entry name" value="XnlR_reg_dom"/>
</dbReference>
<evidence type="ECO:0000256" key="2">
    <source>
        <dbReference type="ARBA" id="ARBA00023015"/>
    </source>
</evidence>
<dbReference type="PANTHER" id="PTHR46910:SF37">
    <property type="entry name" value="ZN(II)2CYS6 TRANSCRIPTION FACTOR (EUROFUNG)"/>
    <property type="match status" value="1"/>
</dbReference>
<protein>
    <recommendedName>
        <fullName evidence="7">Xylanolytic transcriptional activator regulatory domain-containing protein</fullName>
    </recommendedName>
</protein>
<feature type="region of interest" description="Disordered" evidence="6">
    <location>
        <begin position="1"/>
        <end position="29"/>
    </location>
</feature>
<feature type="region of interest" description="Disordered" evidence="6">
    <location>
        <begin position="43"/>
        <end position="74"/>
    </location>
</feature>
<evidence type="ECO:0000256" key="6">
    <source>
        <dbReference type="SAM" id="MobiDB-lite"/>
    </source>
</evidence>
<proteinExistence type="predicted"/>
<dbReference type="Pfam" id="PF04082">
    <property type="entry name" value="Fungal_trans"/>
    <property type="match status" value="1"/>
</dbReference>
<feature type="compositionally biased region" description="Polar residues" evidence="6">
    <location>
        <begin position="18"/>
        <end position="29"/>
    </location>
</feature>
<dbReference type="GO" id="GO:0006351">
    <property type="term" value="P:DNA-templated transcription"/>
    <property type="evidence" value="ECO:0007669"/>
    <property type="project" value="InterPro"/>
</dbReference>
<feature type="compositionally biased region" description="Polar residues" evidence="6">
    <location>
        <begin position="623"/>
        <end position="639"/>
    </location>
</feature>
<name>A0A6A6QEH3_9PEZI</name>
<gene>
    <name evidence="8" type="ORF">BU16DRAFT_565610</name>
</gene>
<evidence type="ECO:0000256" key="3">
    <source>
        <dbReference type="ARBA" id="ARBA00023125"/>
    </source>
</evidence>
<keyword evidence="3" id="KW-0238">DNA-binding</keyword>
<dbReference type="AlphaFoldDB" id="A0A6A6QEH3"/>
<dbReference type="GO" id="GO:0008270">
    <property type="term" value="F:zinc ion binding"/>
    <property type="evidence" value="ECO:0007669"/>
    <property type="project" value="InterPro"/>
</dbReference>
<keyword evidence="4" id="KW-0804">Transcription</keyword>
<feature type="compositionally biased region" description="Low complexity" evidence="6">
    <location>
        <begin position="43"/>
        <end position="56"/>
    </location>
</feature>
<dbReference type="OrthoDB" id="39175at2759"/>
<dbReference type="GO" id="GO:0005634">
    <property type="term" value="C:nucleus"/>
    <property type="evidence" value="ECO:0007669"/>
    <property type="project" value="UniProtKB-SubCell"/>
</dbReference>
<dbReference type="InterPro" id="IPR050987">
    <property type="entry name" value="AtrR-like"/>
</dbReference>
<dbReference type="GO" id="GO:0003700">
    <property type="term" value="F:DNA-binding transcription factor activity"/>
    <property type="evidence" value="ECO:0007669"/>
    <property type="project" value="InterPro"/>
</dbReference>
<evidence type="ECO:0000256" key="5">
    <source>
        <dbReference type="ARBA" id="ARBA00023242"/>
    </source>
</evidence>
<evidence type="ECO:0000313" key="8">
    <source>
        <dbReference type="EMBL" id="KAF2490672.1"/>
    </source>
</evidence>
<keyword evidence="9" id="KW-1185">Reference proteome</keyword>
<accession>A0A6A6QEH3</accession>
<evidence type="ECO:0000256" key="4">
    <source>
        <dbReference type="ARBA" id="ARBA00023163"/>
    </source>
</evidence>
<organism evidence="8 9">
    <name type="scientific">Lophium mytilinum</name>
    <dbReference type="NCBI Taxonomy" id="390894"/>
    <lineage>
        <taxon>Eukaryota</taxon>
        <taxon>Fungi</taxon>
        <taxon>Dikarya</taxon>
        <taxon>Ascomycota</taxon>
        <taxon>Pezizomycotina</taxon>
        <taxon>Dothideomycetes</taxon>
        <taxon>Pleosporomycetidae</taxon>
        <taxon>Mytilinidiales</taxon>
        <taxon>Mytilinidiaceae</taxon>
        <taxon>Lophium</taxon>
    </lineage>
</organism>
<keyword evidence="2" id="KW-0805">Transcription regulation</keyword>
<evidence type="ECO:0000313" key="9">
    <source>
        <dbReference type="Proteomes" id="UP000799750"/>
    </source>
</evidence>
<sequence length="721" mass="80346">MRFGWTRITEPHGHLPASGSQPTLQRPNDENSTAFLEFRRLSGSESSYSSTESTLSQDVRTTQMPDLPSSDLANDLPRTVLHTTTHVIQDIRTSLIDTILWNPDIDEANEDNSILVRHETSGFEFTGPSSGISLLSNNGLRWILEKTEDEESVATLREFAEEITSHFAMPTAEDEGMRILIAMKAQLNPLPSPTIAREYVKAYFDADQSWFPLVDREDFMHQFQAYAQSNRPFPDSVPWYALYTTVLALGCRVVGSKQSPSHRPAPFAESESEAQRYFHNALMVQGELISRRTTLTTIQAFAAMTLYAQHTTTPQCEYKFCSMAVRLSQGMGIHKKASPQWDITPAESEGRSRVFWVLYWMDKTIALRMGRPSAIDDGEVSCPLPRTSGISSTAFSFYLFAVRYARICSQITSLMYSAKALVMPLSDLLDTAEELEAKLQRWHDDIPESARLGNTKKEQLSSNGTVPHLQSLALEYFYHYAICAIHRRFPAQTFWHSKSQRSPDDSATPKMVEKARKCLEASRSICLLTSNLEFHAYNPGWLLIYYPLSGIITLFTNVVTDPLAPTANTDIALMEVVTGFFGKLEFCTSGGMAFTKTAELSRLARKAIKKARREKGLDHRPGTSRSQGITSVSPQSDIPSLTTATTESILKLPQSISDVTPGSSWIDCPDWANISIGNGPTDAGGDAGFDMNLESGMQLEHNFGFNGTSPWPGTWNLDLLT</sequence>
<reference evidence="8" key="1">
    <citation type="journal article" date="2020" name="Stud. Mycol.">
        <title>101 Dothideomycetes genomes: a test case for predicting lifestyles and emergence of pathogens.</title>
        <authorList>
            <person name="Haridas S."/>
            <person name="Albert R."/>
            <person name="Binder M."/>
            <person name="Bloem J."/>
            <person name="Labutti K."/>
            <person name="Salamov A."/>
            <person name="Andreopoulos B."/>
            <person name="Baker S."/>
            <person name="Barry K."/>
            <person name="Bills G."/>
            <person name="Bluhm B."/>
            <person name="Cannon C."/>
            <person name="Castanera R."/>
            <person name="Culley D."/>
            <person name="Daum C."/>
            <person name="Ezra D."/>
            <person name="Gonzalez J."/>
            <person name="Henrissat B."/>
            <person name="Kuo A."/>
            <person name="Liang C."/>
            <person name="Lipzen A."/>
            <person name="Lutzoni F."/>
            <person name="Magnuson J."/>
            <person name="Mondo S."/>
            <person name="Nolan M."/>
            <person name="Ohm R."/>
            <person name="Pangilinan J."/>
            <person name="Park H.-J."/>
            <person name="Ramirez L."/>
            <person name="Alfaro M."/>
            <person name="Sun H."/>
            <person name="Tritt A."/>
            <person name="Yoshinaga Y."/>
            <person name="Zwiers L.-H."/>
            <person name="Turgeon B."/>
            <person name="Goodwin S."/>
            <person name="Spatafora J."/>
            <person name="Crous P."/>
            <person name="Grigoriev I."/>
        </authorList>
    </citation>
    <scope>NUCLEOTIDE SEQUENCE</scope>
    <source>
        <strain evidence="8">CBS 269.34</strain>
    </source>
</reference>
<comment type="subcellular location">
    <subcellularLocation>
        <location evidence="1">Nucleus</location>
    </subcellularLocation>
</comment>
<dbReference type="SMART" id="SM00906">
    <property type="entry name" value="Fungal_trans"/>
    <property type="match status" value="1"/>
</dbReference>